<sequence>MKTENYTVSIQFDGKQWDVPVRVLSGGLGRKITVVLEGMEICYERDEHDGLRAVNHLEDFNPELLYQIGKSLQEQCI</sequence>
<name>A0ABZ2YXA1_9BACT</name>
<proteinExistence type="predicted"/>
<reference evidence="1 2" key="1">
    <citation type="submission" date="2024-03" db="EMBL/GenBank/DDBJ databases">
        <title>Chitinophaga caseinilytica sp. nov., a casein hydrolysing bacterium isolated from forest soil.</title>
        <authorList>
            <person name="Lee D.S."/>
            <person name="Han D.M."/>
            <person name="Baek J.H."/>
            <person name="Choi D.G."/>
            <person name="Jeon J.H."/>
            <person name="Jeon C.O."/>
        </authorList>
    </citation>
    <scope>NUCLEOTIDE SEQUENCE [LARGE SCALE GENOMIC DNA]</scope>
    <source>
        <strain evidence="1 2">KACC 19118</strain>
    </source>
</reference>
<evidence type="ECO:0000313" key="1">
    <source>
        <dbReference type="EMBL" id="WZN44054.1"/>
    </source>
</evidence>
<keyword evidence="2" id="KW-1185">Reference proteome</keyword>
<protein>
    <submittedName>
        <fullName evidence="1">Uncharacterized protein</fullName>
    </submittedName>
</protein>
<gene>
    <name evidence="1" type="ORF">WJU22_14220</name>
</gene>
<dbReference type="EMBL" id="CP150096">
    <property type="protein sequence ID" value="WZN44054.1"/>
    <property type="molecule type" value="Genomic_DNA"/>
</dbReference>
<organism evidence="1 2">
    <name type="scientific">Chitinophaga caseinilytica</name>
    <dbReference type="NCBI Taxonomy" id="2267521"/>
    <lineage>
        <taxon>Bacteria</taxon>
        <taxon>Pseudomonadati</taxon>
        <taxon>Bacteroidota</taxon>
        <taxon>Chitinophagia</taxon>
        <taxon>Chitinophagales</taxon>
        <taxon>Chitinophagaceae</taxon>
        <taxon>Chitinophaga</taxon>
    </lineage>
</organism>
<accession>A0ABZ2YXA1</accession>
<dbReference type="Proteomes" id="UP001449657">
    <property type="component" value="Chromosome"/>
</dbReference>
<dbReference type="RefSeq" id="WP_341838848.1">
    <property type="nucleotide sequence ID" value="NZ_CP149792.1"/>
</dbReference>
<evidence type="ECO:0000313" key="2">
    <source>
        <dbReference type="Proteomes" id="UP001449657"/>
    </source>
</evidence>